<evidence type="ECO:0000256" key="1">
    <source>
        <dbReference type="SAM" id="SignalP"/>
    </source>
</evidence>
<name>A0A853J9K3_9GAMM</name>
<evidence type="ECO:0000313" key="3">
    <source>
        <dbReference type="Proteomes" id="UP000578091"/>
    </source>
</evidence>
<organism evidence="2 3">
    <name type="scientific">Luteimonas salinisoli</name>
    <dbReference type="NCBI Taxonomy" id="2752307"/>
    <lineage>
        <taxon>Bacteria</taxon>
        <taxon>Pseudomonadati</taxon>
        <taxon>Pseudomonadota</taxon>
        <taxon>Gammaproteobacteria</taxon>
        <taxon>Lysobacterales</taxon>
        <taxon>Lysobacteraceae</taxon>
        <taxon>Luteimonas</taxon>
    </lineage>
</organism>
<gene>
    <name evidence="2" type="ORF">H0E84_05460</name>
</gene>
<dbReference type="AlphaFoldDB" id="A0A853J9K3"/>
<protein>
    <submittedName>
        <fullName evidence="2">DUF4124 domain-containing protein</fullName>
    </submittedName>
</protein>
<proteinExistence type="predicted"/>
<accession>A0A853J9K3</accession>
<sequence length="217" mass="23105">MRRHLITAAALLLAVPAAAQQTIVIYHCTDAGGAVTVQNDAPCPAGTTQRTREIDPPPPLPAYVPMAPPPEPAASTLVPLAPLTAGERPPDDPAAVAARAIDLRSLPPPPLYQCVTYDQNRYFTADAEPQSRCQPMQTVGIGGLQGLGAGAACIRVVDTCAPVPEQALCEAWRARLDEAEFRLKFARGHYDTRARRDEYAALERTLDASTCAGVGDR</sequence>
<feature type="signal peptide" evidence="1">
    <location>
        <begin position="1"/>
        <end position="19"/>
    </location>
</feature>
<dbReference type="Proteomes" id="UP000578091">
    <property type="component" value="Unassembled WGS sequence"/>
</dbReference>
<keyword evidence="3" id="KW-1185">Reference proteome</keyword>
<keyword evidence="1" id="KW-0732">Signal</keyword>
<evidence type="ECO:0000313" key="2">
    <source>
        <dbReference type="EMBL" id="NZA25823.1"/>
    </source>
</evidence>
<dbReference type="RefSeq" id="WP_180677624.1">
    <property type="nucleotide sequence ID" value="NZ_JACCKA010000039.1"/>
</dbReference>
<feature type="chain" id="PRO_5032600492" evidence="1">
    <location>
        <begin position="20"/>
        <end position="217"/>
    </location>
</feature>
<dbReference type="EMBL" id="JACCKA010000039">
    <property type="protein sequence ID" value="NZA25823.1"/>
    <property type="molecule type" value="Genomic_DNA"/>
</dbReference>
<reference evidence="2 3" key="1">
    <citation type="submission" date="2020-07" db="EMBL/GenBank/DDBJ databases">
        <title>Luteimonas sp. SJ-92.</title>
        <authorList>
            <person name="Huang X.-X."/>
            <person name="Xu L."/>
            <person name="Sun J.-Q."/>
        </authorList>
    </citation>
    <scope>NUCLEOTIDE SEQUENCE [LARGE SCALE GENOMIC DNA]</scope>
    <source>
        <strain evidence="2 3">SJ-92</strain>
    </source>
</reference>
<comment type="caution">
    <text evidence="2">The sequence shown here is derived from an EMBL/GenBank/DDBJ whole genome shotgun (WGS) entry which is preliminary data.</text>
</comment>